<feature type="domain" description="DTW" evidence="6">
    <location>
        <begin position="187"/>
        <end position="431"/>
    </location>
</feature>
<keyword evidence="2" id="KW-0808">Transferase</keyword>
<evidence type="ECO:0000256" key="2">
    <source>
        <dbReference type="ARBA" id="ARBA00022679"/>
    </source>
</evidence>
<keyword evidence="8" id="KW-1185">Reference proteome</keyword>
<protein>
    <recommendedName>
        <fullName evidence="1">tRNA-uridine aminocarboxypropyltransferase</fullName>
        <ecNumber evidence="1">2.5.1.25</ecNumber>
    </recommendedName>
</protein>
<dbReference type="SUPFAM" id="SSF55729">
    <property type="entry name" value="Acyl-CoA N-acyltransferases (Nat)"/>
    <property type="match status" value="1"/>
</dbReference>
<dbReference type="CDD" id="cd04301">
    <property type="entry name" value="NAT_SF"/>
    <property type="match status" value="1"/>
</dbReference>
<comment type="catalytic activity">
    <reaction evidence="5">
        <text>a uridine in tRNA + S-adenosyl-L-methionine = a 3-[(3S)-3-amino-3-carboxypropyl]uridine in tRNA + S-methyl-5'-thioadenosine + H(+)</text>
        <dbReference type="Rhea" id="RHEA:62432"/>
        <dbReference type="Rhea" id="RHEA-COMP:13339"/>
        <dbReference type="Rhea" id="RHEA-COMP:16092"/>
        <dbReference type="ChEBI" id="CHEBI:15378"/>
        <dbReference type="ChEBI" id="CHEBI:17509"/>
        <dbReference type="ChEBI" id="CHEBI:59789"/>
        <dbReference type="ChEBI" id="CHEBI:65315"/>
        <dbReference type="ChEBI" id="CHEBI:82930"/>
        <dbReference type="EC" id="2.5.1.25"/>
    </reaction>
</comment>
<dbReference type="Pfam" id="PF13673">
    <property type="entry name" value="Acetyltransf_10"/>
    <property type="match status" value="1"/>
</dbReference>
<dbReference type="Gene3D" id="3.40.630.30">
    <property type="match status" value="1"/>
</dbReference>
<keyword evidence="4" id="KW-0819">tRNA processing</keyword>
<evidence type="ECO:0000256" key="4">
    <source>
        <dbReference type="ARBA" id="ARBA00022694"/>
    </source>
</evidence>
<evidence type="ECO:0000259" key="6">
    <source>
        <dbReference type="SMART" id="SM01144"/>
    </source>
</evidence>
<dbReference type="AlphaFoldDB" id="A0AAD2JLF3"/>
<comment type="caution">
    <text evidence="7">The sequence shown here is derived from an EMBL/GenBank/DDBJ whole genome shotgun (WGS) entry which is preliminary data.</text>
</comment>
<reference evidence="7" key="1">
    <citation type="submission" date="2023-08" db="EMBL/GenBank/DDBJ databases">
        <authorList>
            <person name="Audoor S."/>
            <person name="Bilcke G."/>
        </authorList>
    </citation>
    <scope>NUCLEOTIDE SEQUENCE</scope>
</reference>
<name>A0AAD2JLF3_9STRA</name>
<gene>
    <name evidence="7" type="ORF">CYCCA115_LOCUS19177</name>
</gene>
<evidence type="ECO:0000313" key="8">
    <source>
        <dbReference type="Proteomes" id="UP001295423"/>
    </source>
</evidence>
<dbReference type="InterPro" id="IPR000182">
    <property type="entry name" value="GNAT_dom"/>
</dbReference>
<proteinExistence type="predicted"/>
<dbReference type="InterPro" id="IPR005636">
    <property type="entry name" value="DTW"/>
</dbReference>
<evidence type="ECO:0000313" key="7">
    <source>
        <dbReference type="EMBL" id="CAJ1961399.1"/>
    </source>
</evidence>
<dbReference type="EC" id="2.5.1.25" evidence="1"/>
<accession>A0AAD2JLF3</accession>
<keyword evidence="3" id="KW-0949">S-adenosyl-L-methionine</keyword>
<dbReference type="EMBL" id="CAKOGP040002091">
    <property type="protein sequence ID" value="CAJ1961399.1"/>
    <property type="molecule type" value="Genomic_DNA"/>
</dbReference>
<dbReference type="Proteomes" id="UP001295423">
    <property type="component" value="Unassembled WGS sequence"/>
</dbReference>
<dbReference type="GO" id="GO:0016747">
    <property type="term" value="F:acyltransferase activity, transferring groups other than amino-acyl groups"/>
    <property type="evidence" value="ECO:0007669"/>
    <property type="project" value="InterPro"/>
</dbReference>
<dbReference type="SMART" id="SM01144">
    <property type="entry name" value="DTW"/>
    <property type="match status" value="1"/>
</dbReference>
<dbReference type="GO" id="GO:0016432">
    <property type="term" value="F:tRNA-uridine aminocarboxypropyltransferase activity"/>
    <property type="evidence" value="ECO:0007669"/>
    <property type="project" value="UniProtKB-EC"/>
</dbReference>
<dbReference type="Pfam" id="PF03942">
    <property type="entry name" value="DTW"/>
    <property type="match status" value="1"/>
</dbReference>
<evidence type="ECO:0000256" key="3">
    <source>
        <dbReference type="ARBA" id="ARBA00022691"/>
    </source>
</evidence>
<dbReference type="GO" id="GO:0008033">
    <property type="term" value="P:tRNA processing"/>
    <property type="evidence" value="ECO:0007669"/>
    <property type="project" value="UniProtKB-KW"/>
</dbReference>
<evidence type="ECO:0000256" key="5">
    <source>
        <dbReference type="ARBA" id="ARBA00048718"/>
    </source>
</evidence>
<dbReference type="InterPro" id="IPR016181">
    <property type="entry name" value="Acyl_CoA_acyltransferase"/>
</dbReference>
<sequence>MMPPIHHRHSVLYYGDTTATTKNEISLSAEQELLLHDLSIERCCHPFNETVQSFYRYNFHKKRNKRLVPSLPKKDEDCRNDAVYIYRTSTGMVLAALRLTRSKMDSKYSFLRSLCVSRDYRRHRIAMRLLKEALADFSPASDPSASNYCYCFANPYLEGMYKRGGFKRIRKSEMEAWPKWLIHSYNAMDEKWSRKTLGLFIKPIQKLDDDSEPGNDHQVPAIIRVVLLQHGLEFAKATATGWLLDDKLYFAKKKEEREDVLSTHVQVDRWVWNGRNDTDQIEDRLSLLQETTRPVLLWTGGSDETANSDFGFFATNGDPTTPKTYIVLDGTWQQAKTMYRKIPALWTLPRLSLRNLPPSKYILRGDFSGWKDRFGATEKWDDERSSSNSETLLCTAEVVAALLDLHGDHAGGTVVRWRLDSFQTNFLAERMGT</sequence>
<evidence type="ECO:0000256" key="1">
    <source>
        <dbReference type="ARBA" id="ARBA00012386"/>
    </source>
</evidence>
<organism evidence="7 8">
    <name type="scientific">Cylindrotheca closterium</name>
    <dbReference type="NCBI Taxonomy" id="2856"/>
    <lineage>
        <taxon>Eukaryota</taxon>
        <taxon>Sar</taxon>
        <taxon>Stramenopiles</taxon>
        <taxon>Ochrophyta</taxon>
        <taxon>Bacillariophyta</taxon>
        <taxon>Bacillariophyceae</taxon>
        <taxon>Bacillariophycidae</taxon>
        <taxon>Bacillariales</taxon>
        <taxon>Bacillariaceae</taxon>
        <taxon>Cylindrotheca</taxon>
    </lineage>
</organism>